<dbReference type="CDD" id="cd11041">
    <property type="entry name" value="CYP503A1-like"/>
    <property type="match status" value="1"/>
</dbReference>
<evidence type="ECO:0000256" key="6">
    <source>
        <dbReference type="ARBA" id="ARBA00023004"/>
    </source>
</evidence>
<keyword evidence="4 8" id="KW-0479">Metal-binding</keyword>
<dbReference type="PANTHER" id="PTHR46206">
    <property type="entry name" value="CYTOCHROME P450"/>
    <property type="match status" value="1"/>
</dbReference>
<keyword evidence="7 9" id="KW-0503">Monooxygenase</keyword>
<sequence>MASQASATSSAFWATTPKRLTDLEDFTSTQLPYILTAFLFLLILYSLQGPKSNLPFLNPRRTFEFSNVRPKKEFIVGANEMIGKWFNQNPDKPTRVTTDAGVMTLLPPKFADEIKNNGVLDFEGFAHKAYHSQFPGFEGFRDSSLVHRVIEKDISKFLNTSTKILSEEFDEAMPIYFPESKVYATDIFAAIFQLRICPASLRFLFQWFLLACYTARSHVKEARSIINPMVERRRKERADLKARGKPIVEHQDAIDWLEKYCNGEKYDATESLLILAIATTATTMDLLCQTMIHLAKNSEILEPLREETRACIKEERWTKVSLYNMKLLDSVIKESQRLKPLFTAAMVRVAMQEVRLSDGTLIRKGDMVGVTSRRIWDPTLHKNPTQWDGYRFLRMRQQPGRDNANQLVSMNHNHLGFGCGMHACPGRFLADNEIKIALLHILFKYDWRLPEGAKTEPVCFGFNINIDPGLQVEIRRRGEGVPV</sequence>
<dbReference type="PROSITE" id="PS00086">
    <property type="entry name" value="CYTOCHROME_P450"/>
    <property type="match status" value="1"/>
</dbReference>
<evidence type="ECO:0000256" key="9">
    <source>
        <dbReference type="RuleBase" id="RU000461"/>
    </source>
</evidence>
<keyword evidence="11" id="KW-1185">Reference proteome</keyword>
<dbReference type="GO" id="GO:0005506">
    <property type="term" value="F:iron ion binding"/>
    <property type="evidence" value="ECO:0007669"/>
    <property type="project" value="InterPro"/>
</dbReference>
<dbReference type="PRINTS" id="PR00465">
    <property type="entry name" value="EP450IV"/>
</dbReference>
<dbReference type="InterPro" id="IPR017972">
    <property type="entry name" value="Cyt_P450_CS"/>
</dbReference>
<comment type="caution">
    <text evidence="10">The sequence shown here is derived from an EMBL/GenBank/DDBJ whole genome shotgun (WGS) entry which is preliminary data.</text>
</comment>
<evidence type="ECO:0000313" key="10">
    <source>
        <dbReference type="EMBL" id="KAF4635600.1"/>
    </source>
</evidence>
<dbReference type="PANTHER" id="PTHR46206:SF2">
    <property type="entry name" value="CYTOCHROME P450 MONOOXYGENASE AUSG-RELATED"/>
    <property type="match status" value="1"/>
</dbReference>
<dbReference type="Proteomes" id="UP000566819">
    <property type="component" value="Unassembled WGS sequence"/>
</dbReference>
<dbReference type="Gene3D" id="1.10.630.10">
    <property type="entry name" value="Cytochrome P450"/>
    <property type="match status" value="1"/>
</dbReference>
<keyword evidence="6 8" id="KW-0408">Iron</keyword>
<evidence type="ECO:0000256" key="7">
    <source>
        <dbReference type="ARBA" id="ARBA00023033"/>
    </source>
</evidence>
<evidence type="ECO:0000256" key="8">
    <source>
        <dbReference type="PIRSR" id="PIRSR602403-1"/>
    </source>
</evidence>
<evidence type="ECO:0000256" key="1">
    <source>
        <dbReference type="ARBA" id="ARBA00001971"/>
    </source>
</evidence>
<dbReference type="InterPro" id="IPR002403">
    <property type="entry name" value="Cyt_P450_E_grp-IV"/>
</dbReference>
<evidence type="ECO:0000313" key="11">
    <source>
        <dbReference type="Proteomes" id="UP000566819"/>
    </source>
</evidence>
<protein>
    <recommendedName>
        <fullName evidence="12">Cytochrome P450</fullName>
    </recommendedName>
</protein>
<feature type="binding site" description="axial binding residue" evidence="8">
    <location>
        <position position="424"/>
    </location>
    <ligand>
        <name>heme</name>
        <dbReference type="ChEBI" id="CHEBI:30413"/>
    </ligand>
    <ligandPart>
        <name>Fe</name>
        <dbReference type="ChEBI" id="CHEBI:18248"/>
    </ligandPart>
</feature>
<dbReference type="Pfam" id="PF00067">
    <property type="entry name" value="p450"/>
    <property type="match status" value="1"/>
</dbReference>
<comment type="similarity">
    <text evidence="2 9">Belongs to the cytochrome P450 family.</text>
</comment>
<keyword evidence="5 9" id="KW-0560">Oxidoreductase</keyword>
<dbReference type="GO" id="GO:0016705">
    <property type="term" value="F:oxidoreductase activity, acting on paired donors, with incorporation or reduction of molecular oxygen"/>
    <property type="evidence" value="ECO:0007669"/>
    <property type="project" value="InterPro"/>
</dbReference>
<evidence type="ECO:0000256" key="4">
    <source>
        <dbReference type="ARBA" id="ARBA00022723"/>
    </source>
</evidence>
<dbReference type="GO" id="GO:0004497">
    <property type="term" value="F:monooxygenase activity"/>
    <property type="evidence" value="ECO:0007669"/>
    <property type="project" value="UniProtKB-KW"/>
</dbReference>
<gene>
    <name evidence="10" type="ORF">G7Y89_g2493</name>
</gene>
<evidence type="ECO:0000256" key="3">
    <source>
        <dbReference type="ARBA" id="ARBA00022617"/>
    </source>
</evidence>
<comment type="cofactor">
    <cofactor evidence="1 8">
        <name>heme</name>
        <dbReference type="ChEBI" id="CHEBI:30413"/>
    </cofactor>
</comment>
<dbReference type="AlphaFoldDB" id="A0A8H4RT91"/>
<dbReference type="SUPFAM" id="SSF48264">
    <property type="entry name" value="Cytochrome P450"/>
    <property type="match status" value="1"/>
</dbReference>
<dbReference type="InterPro" id="IPR001128">
    <property type="entry name" value="Cyt_P450"/>
</dbReference>
<dbReference type="EMBL" id="JAAMPI010000109">
    <property type="protein sequence ID" value="KAF4635600.1"/>
    <property type="molecule type" value="Genomic_DNA"/>
</dbReference>
<organism evidence="10 11">
    <name type="scientific">Cudoniella acicularis</name>
    <dbReference type="NCBI Taxonomy" id="354080"/>
    <lineage>
        <taxon>Eukaryota</taxon>
        <taxon>Fungi</taxon>
        <taxon>Dikarya</taxon>
        <taxon>Ascomycota</taxon>
        <taxon>Pezizomycotina</taxon>
        <taxon>Leotiomycetes</taxon>
        <taxon>Helotiales</taxon>
        <taxon>Tricladiaceae</taxon>
        <taxon>Cudoniella</taxon>
    </lineage>
</organism>
<dbReference type="GO" id="GO:0020037">
    <property type="term" value="F:heme binding"/>
    <property type="evidence" value="ECO:0007669"/>
    <property type="project" value="InterPro"/>
</dbReference>
<keyword evidence="3 8" id="KW-0349">Heme</keyword>
<evidence type="ECO:0008006" key="12">
    <source>
        <dbReference type="Google" id="ProtNLM"/>
    </source>
</evidence>
<proteinExistence type="inferred from homology"/>
<evidence type="ECO:0000256" key="2">
    <source>
        <dbReference type="ARBA" id="ARBA00010617"/>
    </source>
</evidence>
<evidence type="ECO:0000256" key="5">
    <source>
        <dbReference type="ARBA" id="ARBA00023002"/>
    </source>
</evidence>
<name>A0A8H4RT91_9HELO</name>
<reference evidence="10 11" key="1">
    <citation type="submission" date="2020-03" db="EMBL/GenBank/DDBJ databases">
        <title>Draft Genome Sequence of Cudoniella acicularis.</title>
        <authorList>
            <person name="Buettner E."/>
            <person name="Kellner H."/>
        </authorList>
    </citation>
    <scope>NUCLEOTIDE SEQUENCE [LARGE SCALE GENOMIC DNA]</scope>
    <source>
        <strain evidence="10 11">DSM 108380</strain>
    </source>
</reference>
<dbReference type="InterPro" id="IPR036396">
    <property type="entry name" value="Cyt_P450_sf"/>
</dbReference>
<accession>A0A8H4RT91</accession>
<dbReference type="OrthoDB" id="1844152at2759"/>